<dbReference type="HOGENOM" id="CLU_2472312_0_0_1"/>
<organism evidence="2 3">
    <name type="scientific">Leersia perrieri</name>
    <dbReference type="NCBI Taxonomy" id="77586"/>
    <lineage>
        <taxon>Eukaryota</taxon>
        <taxon>Viridiplantae</taxon>
        <taxon>Streptophyta</taxon>
        <taxon>Embryophyta</taxon>
        <taxon>Tracheophyta</taxon>
        <taxon>Spermatophyta</taxon>
        <taxon>Magnoliopsida</taxon>
        <taxon>Liliopsida</taxon>
        <taxon>Poales</taxon>
        <taxon>Poaceae</taxon>
        <taxon>BOP clade</taxon>
        <taxon>Oryzoideae</taxon>
        <taxon>Oryzeae</taxon>
        <taxon>Oryzinae</taxon>
        <taxon>Leersia</taxon>
    </lineage>
</organism>
<accession>A0A0D9XTH1</accession>
<keyword evidence="3" id="KW-1185">Reference proteome</keyword>
<evidence type="ECO:0000313" key="2">
    <source>
        <dbReference type="EnsemblPlants" id="LPERR11G14350.2"/>
    </source>
</evidence>
<proteinExistence type="predicted"/>
<reference evidence="2 3" key="1">
    <citation type="submission" date="2012-08" db="EMBL/GenBank/DDBJ databases">
        <title>Oryza genome evolution.</title>
        <authorList>
            <person name="Wing R.A."/>
        </authorList>
    </citation>
    <scope>NUCLEOTIDE SEQUENCE</scope>
</reference>
<evidence type="ECO:0000256" key="1">
    <source>
        <dbReference type="SAM" id="MobiDB-lite"/>
    </source>
</evidence>
<dbReference type="EnsemblPlants" id="LPERR11G14350.2">
    <property type="protein sequence ID" value="LPERR11G14350.2"/>
    <property type="gene ID" value="LPERR11G14350"/>
</dbReference>
<reference evidence="2" key="3">
    <citation type="submission" date="2015-04" db="UniProtKB">
        <authorList>
            <consortium name="EnsemblPlants"/>
        </authorList>
    </citation>
    <scope>IDENTIFICATION</scope>
</reference>
<reference evidence="3" key="2">
    <citation type="submission" date="2013-12" db="EMBL/GenBank/DDBJ databases">
        <authorList>
            <person name="Yu Y."/>
            <person name="Lee S."/>
            <person name="de Baynast K."/>
            <person name="Wissotski M."/>
            <person name="Liu L."/>
            <person name="Talag J."/>
            <person name="Goicoechea J."/>
            <person name="Angelova A."/>
            <person name="Jetty R."/>
            <person name="Kudrna D."/>
            <person name="Golser W."/>
            <person name="Rivera L."/>
            <person name="Zhang J."/>
            <person name="Wing R."/>
        </authorList>
    </citation>
    <scope>NUCLEOTIDE SEQUENCE</scope>
</reference>
<feature type="compositionally biased region" description="Polar residues" evidence="1">
    <location>
        <begin position="1"/>
        <end position="10"/>
    </location>
</feature>
<dbReference type="AlphaFoldDB" id="A0A0D9XTH1"/>
<name>A0A0D9XTH1_9ORYZ</name>
<feature type="region of interest" description="Disordered" evidence="1">
    <location>
        <begin position="1"/>
        <end position="21"/>
    </location>
</feature>
<protein>
    <submittedName>
        <fullName evidence="2">Uncharacterized protein</fullName>
    </submittedName>
</protein>
<dbReference type="Gramene" id="LPERR11G14350.2">
    <property type="protein sequence ID" value="LPERR11G14350.2"/>
    <property type="gene ID" value="LPERR11G14350"/>
</dbReference>
<dbReference type="Proteomes" id="UP000032180">
    <property type="component" value="Chromosome 11"/>
</dbReference>
<evidence type="ECO:0000313" key="3">
    <source>
        <dbReference type="Proteomes" id="UP000032180"/>
    </source>
</evidence>
<sequence>MQQPQASSVPAPTMARRRQLQQGPVLTGKMVLVRKALEFNPTDAGDVVCQLVSSPFGDPNNGNRGKLSQEAIVHTLGLFSIDFTLIGT</sequence>